<keyword evidence="3" id="KW-0325">Glycoprotein</keyword>
<evidence type="ECO:0000256" key="4">
    <source>
        <dbReference type="ARBA" id="ARBA00023295"/>
    </source>
</evidence>
<evidence type="ECO:0000313" key="8">
    <source>
        <dbReference type="Proteomes" id="UP000663845"/>
    </source>
</evidence>
<proteinExistence type="predicted"/>
<reference evidence="7" key="1">
    <citation type="submission" date="2021-02" db="EMBL/GenBank/DDBJ databases">
        <authorList>
            <person name="Nowell W R."/>
        </authorList>
    </citation>
    <scope>NUCLEOTIDE SEQUENCE</scope>
</reference>
<keyword evidence="1 5" id="KW-0732">Signal</keyword>
<evidence type="ECO:0000259" key="6">
    <source>
        <dbReference type="Pfam" id="PF13802"/>
    </source>
</evidence>
<protein>
    <recommendedName>
        <fullName evidence="6">Glycoside hydrolase family 31 N-terminal domain-containing protein</fullName>
    </recommendedName>
</protein>
<organism evidence="7 8">
    <name type="scientific">Adineta steineri</name>
    <dbReference type="NCBI Taxonomy" id="433720"/>
    <lineage>
        <taxon>Eukaryota</taxon>
        <taxon>Metazoa</taxon>
        <taxon>Spiralia</taxon>
        <taxon>Gnathifera</taxon>
        <taxon>Rotifera</taxon>
        <taxon>Eurotatoria</taxon>
        <taxon>Bdelloidea</taxon>
        <taxon>Adinetida</taxon>
        <taxon>Adinetidae</taxon>
        <taxon>Adineta</taxon>
    </lineage>
</organism>
<feature type="chain" id="PRO_5032845727" description="Glycoside hydrolase family 31 N-terminal domain-containing protein" evidence="5">
    <location>
        <begin position="22"/>
        <end position="397"/>
    </location>
</feature>
<feature type="signal peptide" evidence="5">
    <location>
        <begin position="1"/>
        <end position="21"/>
    </location>
</feature>
<dbReference type="Pfam" id="PF13802">
    <property type="entry name" value="Gal_mutarotas_2"/>
    <property type="match status" value="1"/>
</dbReference>
<dbReference type="Proteomes" id="UP000663845">
    <property type="component" value="Unassembled WGS sequence"/>
</dbReference>
<evidence type="ECO:0000256" key="1">
    <source>
        <dbReference type="ARBA" id="ARBA00022729"/>
    </source>
</evidence>
<sequence>MIRFIHLISLILLLNISFIENVDRNNFKTCEQSAFCRRQRKYKPDTTPYEVDLSSMKTITNGHLQFSLLNTLKSHVKLQLDLYTLQHNSLRVKINEINPVRKRYEVERVLVSEPKLVSVNITKSDNNQIEGRFDKTARFILNAKPFRLDLFTNDIFVMSVNSKNMFNFEHYRKKPASDGAPAENNAEDNEDGMWEETFKSHHDSKPHGPSSIGIDVNFLNFENVYGIPEHADAFSLRSTHDTDPYRLFNLDIFEYDIKNPMALYGAIPYMLAHNEHATVGFFWLNAAEGWIDVSNDKLNTKSPWLKAQVMNEDFCCIATSYIEHGHELVPDIENSQCPDHHVVCCKSMIPVAGYCMGIPEFNRLVAEWAKLQATNPEATLANLVVTLQNNGLASLSG</sequence>
<dbReference type="PANTHER" id="PTHR22762:SF54">
    <property type="entry name" value="BCDNA.GH04962"/>
    <property type="match status" value="1"/>
</dbReference>
<evidence type="ECO:0000313" key="7">
    <source>
        <dbReference type="EMBL" id="CAF1194165.1"/>
    </source>
</evidence>
<evidence type="ECO:0000256" key="3">
    <source>
        <dbReference type="ARBA" id="ARBA00023180"/>
    </source>
</evidence>
<dbReference type="EMBL" id="CAJNOG010000354">
    <property type="protein sequence ID" value="CAF1194165.1"/>
    <property type="molecule type" value="Genomic_DNA"/>
</dbReference>
<keyword evidence="4" id="KW-0326">Glycosidase</keyword>
<dbReference type="InterPro" id="IPR025887">
    <property type="entry name" value="Glyco_hydro_31_N_dom"/>
</dbReference>
<evidence type="ECO:0000256" key="5">
    <source>
        <dbReference type="SAM" id="SignalP"/>
    </source>
</evidence>
<keyword evidence="2" id="KW-0378">Hydrolase</keyword>
<evidence type="ECO:0000256" key="2">
    <source>
        <dbReference type="ARBA" id="ARBA00022801"/>
    </source>
</evidence>
<dbReference type="GO" id="GO:0030246">
    <property type="term" value="F:carbohydrate binding"/>
    <property type="evidence" value="ECO:0007669"/>
    <property type="project" value="InterPro"/>
</dbReference>
<feature type="domain" description="Glycoside hydrolase family 31 N-terminal" evidence="6">
    <location>
        <begin position="80"/>
        <end position="292"/>
    </location>
</feature>
<gene>
    <name evidence="7" type="ORF">JYZ213_LOCUS26519</name>
</gene>
<dbReference type="GO" id="GO:0005975">
    <property type="term" value="P:carbohydrate metabolic process"/>
    <property type="evidence" value="ECO:0007669"/>
    <property type="project" value="InterPro"/>
</dbReference>
<dbReference type="InterPro" id="IPR011013">
    <property type="entry name" value="Gal_mutarotase_sf_dom"/>
</dbReference>
<accession>A0A814VYL6</accession>
<name>A0A814VYL6_9BILA</name>
<comment type="caution">
    <text evidence="7">The sequence shown here is derived from an EMBL/GenBank/DDBJ whole genome shotgun (WGS) entry which is preliminary data.</text>
</comment>
<dbReference type="Gene3D" id="2.60.40.1760">
    <property type="entry name" value="glycosyl hydrolase (family 31)"/>
    <property type="match status" value="1"/>
</dbReference>
<dbReference type="AlphaFoldDB" id="A0A814VYL6"/>
<dbReference type="CDD" id="cd14752">
    <property type="entry name" value="GH31_N"/>
    <property type="match status" value="1"/>
</dbReference>
<dbReference type="GO" id="GO:0090599">
    <property type="term" value="F:alpha-glucosidase activity"/>
    <property type="evidence" value="ECO:0007669"/>
    <property type="project" value="TreeGrafter"/>
</dbReference>
<dbReference type="GO" id="GO:0006491">
    <property type="term" value="P:N-glycan processing"/>
    <property type="evidence" value="ECO:0007669"/>
    <property type="project" value="TreeGrafter"/>
</dbReference>
<dbReference type="PANTHER" id="PTHR22762">
    <property type="entry name" value="ALPHA-GLUCOSIDASE"/>
    <property type="match status" value="1"/>
</dbReference>
<dbReference type="SUPFAM" id="SSF74650">
    <property type="entry name" value="Galactose mutarotase-like"/>
    <property type="match status" value="1"/>
</dbReference>